<gene>
    <name evidence="1" type="ordered locus">ABO_2068</name>
</gene>
<dbReference type="RefSeq" id="WP_011589346.1">
    <property type="nucleotide sequence ID" value="NC_008260.1"/>
</dbReference>
<evidence type="ECO:0000313" key="1">
    <source>
        <dbReference type="EMBL" id="CAL17516.1"/>
    </source>
</evidence>
<keyword evidence="2" id="KW-1185">Reference proteome</keyword>
<proteinExistence type="predicted"/>
<dbReference type="KEGG" id="abo:ABO_2068"/>
<protein>
    <recommendedName>
        <fullName evidence="3">Helix-turn-helix domain-containing protein</fullName>
    </recommendedName>
</protein>
<reference evidence="1 2" key="1">
    <citation type="journal article" date="2006" name="Nat. Biotechnol.">
        <title>Genome sequence of the ubiquitous hydrocarbon-degrading marine bacterium Alcanivorax borkumensis.</title>
        <authorList>
            <person name="Schneiker S."/>
            <person name="Martins dos Santos V.A.P."/>
            <person name="Bartels D."/>
            <person name="Bekel T."/>
            <person name="Brecht M."/>
            <person name="Buhrmester J."/>
            <person name="Chernikova T.N."/>
            <person name="Denaro R."/>
            <person name="Ferrer M."/>
            <person name="Gertler C."/>
            <person name="Goesmann A."/>
            <person name="Golyshina O.V."/>
            <person name="Kaminski F."/>
            <person name="Khachane A.N."/>
            <person name="Lang S."/>
            <person name="Linke B."/>
            <person name="McHardy A.C."/>
            <person name="Meyer F."/>
            <person name="Nechitaylo T."/>
            <person name="Puehler A."/>
            <person name="Regenhardt D."/>
            <person name="Rupp O."/>
            <person name="Sabirova J.S."/>
            <person name="Selbitschka W."/>
            <person name="Yakimov M.M."/>
            <person name="Timmis K.N."/>
            <person name="Vorhoelter F.-J."/>
            <person name="Weidner S."/>
            <person name="Kaiser O."/>
            <person name="Golyshin P.N."/>
        </authorList>
    </citation>
    <scope>NUCLEOTIDE SEQUENCE [LARGE SCALE GENOMIC DNA]</scope>
    <source>
        <strain evidence="2">ATCC 700651 / DSM 11573 / NCIMB 13689 / SK2</strain>
    </source>
</reference>
<dbReference type="EMBL" id="AM286690">
    <property type="protein sequence ID" value="CAL17516.1"/>
    <property type="molecule type" value="Genomic_DNA"/>
</dbReference>
<dbReference type="STRING" id="393595.ABO_2068"/>
<accession>Q0VMT2</accession>
<name>Q0VMT2_ALCBS</name>
<dbReference type="AlphaFoldDB" id="Q0VMT2"/>
<dbReference type="eggNOG" id="COG3935">
    <property type="taxonomic scope" value="Bacteria"/>
</dbReference>
<organism evidence="1 2">
    <name type="scientific">Alcanivorax borkumensis (strain ATCC 700651 / DSM 11573 / NCIMB 13689 / SK2)</name>
    <dbReference type="NCBI Taxonomy" id="393595"/>
    <lineage>
        <taxon>Bacteria</taxon>
        <taxon>Pseudomonadati</taxon>
        <taxon>Pseudomonadota</taxon>
        <taxon>Gammaproteobacteria</taxon>
        <taxon>Oceanospirillales</taxon>
        <taxon>Alcanivoracaceae</taxon>
        <taxon>Alcanivorax</taxon>
    </lineage>
</organism>
<sequence>MSRGDIPNPIQRFRKHGNFTVLDNDLIRDKRITFQALGLLTFMLHLPPDFQLRLAFLEKQRKGNGRDFIRARVAELEKAGYLRITKLKDGKGRWRATLWQVTEVPDQWHGHSPDNPDLSPFLLHQQGE</sequence>
<dbReference type="HOGENOM" id="CLU_1954959_0_0_6"/>
<dbReference type="Proteomes" id="UP000008871">
    <property type="component" value="Chromosome"/>
</dbReference>
<evidence type="ECO:0008006" key="3">
    <source>
        <dbReference type="Google" id="ProtNLM"/>
    </source>
</evidence>
<evidence type="ECO:0000313" key="2">
    <source>
        <dbReference type="Proteomes" id="UP000008871"/>
    </source>
</evidence>
<dbReference type="OrthoDB" id="9149570at2"/>